<feature type="domain" description="Glycosyl hydrolase family 63 C-terminal" evidence="13">
    <location>
        <begin position="23"/>
        <end position="170"/>
    </location>
</feature>
<reference evidence="14 15" key="1">
    <citation type="submission" date="2020-08" db="EMBL/GenBank/DDBJ databases">
        <authorList>
            <person name="Newling K."/>
            <person name="Davey J."/>
            <person name="Forrester S."/>
        </authorList>
    </citation>
    <scope>NUCLEOTIDE SEQUENCE [LARGE SCALE GENOMIC DNA]</scope>
    <source>
        <strain evidence="15">Crithidia deanei Carvalho (ATCC PRA-265)</strain>
    </source>
</reference>
<dbReference type="OrthoDB" id="410058at2759"/>
<keyword evidence="9" id="KW-0325">Glycoprotein</keyword>
<keyword evidence="3" id="KW-0812">Transmembrane</keyword>
<evidence type="ECO:0000256" key="12">
    <source>
        <dbReference type="SAM" id="MobiDB-lite"/>
    </source>
</evidence>
<evidence type="ECO:0000256" key="9">
    <source>
        <dbReference type="ARBA" id="ARBA00023180"/>
    </source>
</evidence>
<dbReference type="PANTHER" id="PTHR10412:SF11">
    <property type="entry name" value="MANNOSYL-OLIGOSACCHARIDE GLUCOSIDASE"/>
    <property type="match status" value="1"/>
</dbReference>
<feature type="compositionally biased region" description="Basic residues" evidence="12">
    <location>
        <begin position="1"/>
        <end position="18"/>
    </location>
</feature>
<dbReference type="Proteomes" id="UP000515908">
    <property type="component" value="Chromosome 12"/>
</dbReference>
<evidence type="ECO:0000256" key="5">
    <source>
        <dbReference type="ARBA" id="ARBA00022824"/>
    </source>
</evidence>
<dbReference type="AlphaFoldDB" id="A0A7G2CIL0"/>
<evidence type="ECO:0000256" key="4">
    <source>
        <dbReference type="ARBA" id="ARBA00022801"/>
    </source>
</evidence>
<dbReference type="InterPro" id="IPR012341">
    <property type="entry name" value="6hp_glycosidase-like_sf"/>
</dbReference>
<dbReference type="EMBL" id="LR877156">
    <property type="protein sequence ID" value="CAD2218791.1"/>
    <property type="molecule type" value="Genomic_DNA"/>
</dbReference>
<evidence type="ECO:0000259" key="13">
    <source>
        <dbReference type="Pfam" id="PF03200"/>
    </source>
</evidence>
<evidence type="ECO:0000256" key="6">
    <source>
        <dbReference type="ARBA" id="ARBA00022968"/>
    </source>
</evidence>
<dbReference type="EC" id="3.2.1.106" evidence="11"/>
<sequence>MNRKAARTAKSKSTKKMRNRPEYIKRETDSDREYLKTLLPSLKRWRSWWHRTQCGGVDLESAQHCEQRRPLEEWPTKPTGKEEDLLLYRWRSRTDTHIPASGMEDYVRPVCPGEHQLEAHVDLFSWVAFLSSIISQVERYLALPESVTVDWNAHLNAVHWDAAQSRYADRVGCRSRAFTTYTGYANLFPVMLGVTREVDKVQATLQLAREQLWSPHGLMASSFASVRQAREEGIQHDNLFVGYVWPHINLLCLYSLKTVYWDQMKLEEARVMYEQLRLLSTNTVREGTRWWEYYNPLDGRGEGSKTYIGTRALFLGILDDFS</sequence>
<dbReference type="GO" id="GO:0004573">
    <property type="term" value="F:Glc3Man9GlcNAc2 oligosaccharide glucosidase activity"/>
    <property type="evidence" value="ECO:0007669"/>
    <property type="project" value="UniProtKB-EC"/>
</dbReference>
<dbReference type="InterPro" id="IPR008928">
    <property type="entry name" value="6-hairpin_glycosidase_sf"/>
</dbReference>
<dbReference type="PANTHER" id="PTHR10412">
    <property type="entry name" value="MANNOSYL-OLIGOSACCHARIDE GLUCOSIDASE"/>
    <property type="match status" value="1"/>
</dbReference>
<comment type="similarity">
    <text evidence="2">Belongs to the glycosyl hydrolase 63 family.</text>
</comment>
<evidence type="ECO:0000256" key="11">
    <source>
        <dbReference type="ARBA" id="ARBA00038888"/>
    </source>
</evidence>
<keyword evidence="7" id="KW-1133">Transmembrane helix</keyword>
<accession>A0A7G2CIL0</accession>
<dbReference type="GO" id="GO:0005789">
    <property type="term" value="C:endoplasmic reticulum membrane"/>
    <property type="evidence" value="ECO:0007669"/>
    <property type="project" value="UniProtKB-SubCell"/>
</dbReference>
<keyword evidence="8" id="KW-0472">Membrane</keyword>
<protein>
    <recommendedName>
        <fullName evidence="11">mannosyl-oligosaccharide glucosidase</fullName>
        <ecNumber evidence="11">3.2.1.106</ecNumber>
    </recommendedName>
</protein>
<dbReference type="InterPro" id="IPR031335">
    <property type="entry name" value="Glyco_hydro_63_C"/>
</dbReference>
<feature type="domain" description="Glycosyl hydrolase family 63 C-terminal" evidence="13">
    <location>
        <begin position="177"/>
        <end position="318"/>
    </location>
</feature>
<dbReference type="SUPFAM" id="SSF48208">
    <property type="entry name" value="Six-hairpin glycosidases"/>
    <property type="match status" value="1"/>
</dbReference>
<evidence type="ECO:0000313" key="14">
    <source>
        <dbReference type="EMBL" id="CAD2218791.1"/>
    </source>
</evidence>
<evidence type="ECO:0000256" key="1">
    <source>
        <dbReference type="ARBA" id="ARBA00004648"/>
    </source>
</evidence>
<keyword evidence="10" id="KW-0326">Glycosidase</keyword>
<keyword evidence="4 14" id="KW-0378">Hydrolase</keyword>
<evidence type="ECO:0000256" key="3">
    <source>
        <dbReference type="ARBA" id="ARBA00022692"/>
    </source>
</evidence>
<keyword evidence="6" id="KW-0735">Signal-anchor</keyword>
<dbReference type="GO" id="GO:0006487">
    <property type="term" value="P:protein N-linked glycosylation"/>
    <property type="evidence" value="ECO:0007669"/>
    <property type="project" value="TreeGrafter"/>
</dbReference>
<keyword evidence="15" id="KW-1185">Reference proteome</keyword>
<evidence type="ECO:0000256" key="2">
    <source>
        <dbReference type="ARBA" id="ARBA00010833"/>
    </source>
</evidence>
<dbReference type="VEuPathDB" id="TriTrypDB:ADEAN_000628400"/>
<evidence type="ECO:0000256" key="8">
    <source>
        <dbReference type="ARBA" id="ARBA00023136"/>
    </source>
</evidence>
<dbReference type="InterPro" id="IPR004888">
    <property type="entry name" value="Glycoside_hydrolase_63"/>
</dbReference>
<evidence type="ECO:0000313" key="15">
    <source>
        <dbReference type="Proteomes" id="UP000515908"/>
    </source>
</evidence>
<gene>
    <name evidence="14" type="ORF">ADEAN_000628400</name>
</gene>
<name>A0A7G2CIL0_9TRYP</name>
<evidence type="ECO:0000256" key="10">
    <source>
        <dbReference type="ARBA" id="ARBA00023295"/>
    </source>
</evidence>
<organism evidence="14 15">
    <name type="scientific">Angomonas deanei</name>
    <dbReference type="NCBI Taxonomy" id="59799"/>
    <lineage>
        <taxon>Eukaryota</taxon>
        <taxon>Discoba</taxon>
        <taxon>Euglenozoa</taxon>
        <taxon>Kinetoplastea</taxon>
        <taxon>Metakinetoplastina</taxon>
        <taxon>Trypanosomatida</taxon>
        <taxon>Trypanosomatidae</taxon>
        <taxon>Strigomonadinae</taxon>
        <taxon>Angomonas</taxon>
    </lineage>
</organism>
<evidence type="ECO:0000256" key="7">
    <source>
        <dbReference type="ARBA" id="ARBA00022989"/>
    </source>
</evidence>
<dbReference type="GO" id="GO:0009311">
    <property type="term" value="P:oligosaccharide metabolic process"/>
    <property type="evidence" value="ECO:0007669"/>
    <property type="project" value="InterPro"/>
</dbReference>
<dbReference type="Pfam" id="PF03200">
    <property type="entry name" value="Glyco_hydro_63"/>
    <property type="match status" value="2"/>
</dbReference>
<feature type="region of interest" description="Disordered" evidence="12">
    <location>
        <begin position="1"/>
        <end position="26"/>
    </location>
</feature>
<proteinExistence type="inferred from homology"/>
<comment type="subcellular location">
    <subcellularLocation>
        <location evidence="1">Endoplasmic reticulum membrane</location>
        <topology evidence="1">Single-pass type II membrane protein</topology>
    </subcellularLocation>
</comment>
<dbReference type="Gene3D" id="1.50.10.10">
    <property type="match status" value="1"/>
</dbReference>
<keyword evidence="5" id="KW-0256">Endoplasmic reticulum</keyword>